<evidence type="ECO:0000313" key="6">
    <source>
        <dbReference type="Proteomes" id="UP001140206"/>
    </source>
</evidence>
<dbReference type="GO" id="GO:0046983">
    <property type="term" value="F:protein dimerization activity"/>
    <property type="evidence" value="ECO:0007669"/>
    <property type="project" value="InterPro"/>
</dbReference>
<dbReference type="SUPFAM" id="SSF46785">
    <property type="entry name" value="Winged helix' DNA-binding domain"/>
    <property type="match status" value="1"/>
</dbReference>
<gene>
    <name evidence="5" type="ORF">LUZ62_046249</name>
</gene>
<dbReference type="PROSITE" id="PS51683">
    <property type="entry name" value="SAM_OMT_II"/>
    <property type="match status" value="1"/>
</dbReference>
<reference evidence="5" key="1">
    <citation type="submission" date="2022-08" db="EMBL/GenBank/DDBJ databases">
        <authorList>
            <person name="Marques A."/>
        </authorList>
    </citation>
    <scope>NUCLEOTIDE SEQUENCE</scope>
    <source>
        <strain evidence="5">RhyPub2mFocal</strain>
        <tissue evidence="5">Leaves</tissue>
    </source>
</reference>
<dbReference type="InterPro" id="IPR016461">
    <property type="entry name" value="COMT-like"/>
</dbReference>
<dbReference type="Proteomes" id="UP001140206">
    <property type="component" value="Chromosome 2"/>
</dbReference>
<keyword evidence="2" id="KW-0808">Transferase</keyword>
<dbReference type="GO" id="GO:0032259">
    <property type="term" value="P:methylation"/>
    <property type="evidence" value="ECO:0007669"/>
    <property type="project" value="UniProtKB-KW"/>
</dbReference>
<keyword evidence="1" id="KW-0489">Methyltransferase</keyword>
<dbReference type="InterPro" id="IPR029063">
    <property type="entry name" value="SAM-dependent_MTases_sf"/>
</dbReference>
<protein>
    <submittedName>
        <fullName evidence="5">O-methyltransferase family protein</fullName>
    </submittedName>
</protein>
<evidence type="ECO:0000256" key="3">
    <source>
        <dbReference type="ARBA" id="ARBA00022691"/>
    </source>
</evidence>
<feature type="domain" description="O-methyltransferase C-terminal" evidence="4">
    <location>
        <begin position="77"/>
        <end position="179"/>
    </location>
</feature>
<dbReference type="Pfam" id="PF00891">
    <property type="entry name" value="Methyltransf_2"/>
    <property type="match status" value="1"/>
</dbReference>
<name>A0AAV8FVZ4_9POAL</name>
<dbReference type="EMBL" id="JAMFTS010000002">
    <property type="protein sequence ID" value="KAJ4795003.1"/>
    <property type="molecule type" value="Genomic_DNA"/>
</dbReference>
<dbReference type="Gene3D" id="1.10.10.10">
    <property type="entry name" value="Winged helix-like DNA-binding domain superfamily/Winged helix DNA-binding domain"/>
    <property type="match status" value="1"/>
</dbReference>
<accession>A0AAV8FVZ4</accession>
<keyword evidence="3" id="KW-0949">S-adenosyl-L-methionine</keyword>
<keyword evidence="6" id="KW-1185">Reference proteome</keyword>
<dbReference type="InterPro" id="IPR036388">
    <property type="entry name" value="WH-like_DNA-bd_sf"/>
</dbReference>
<dbReference type="SUPFAM" id="SSF53335">
    <property type="entry name" value="S-adenosyl-L-methionine-dependent methyltransferases"/>
    <property type="match status" value="1"/>
</dbReference>
<dbReference type="AlphaFoldDB" id="A0AAV8FVZ4"/>
<evidence type="ECO:0000256" key="2">
    <source>
        <dbReference type="ARBA" id="ARBA00022679"/>
    </source>
</evidence>
<evidence type="ECO:0000259" key="4">
    <source>
        <dbReference type="Pfam" id="PF00891"/>
    </source>
</evidence>
<dbReference type="Gene3D" id="3.40.50.150">
    <property type="entry name" value="Vaccinia Virus protein VP39"/>
    <property type="match status" value="1"/>
</dbReference>
<evidence type="ECO:0000313" key="5">
    <source>
        <dbReference type="EMBL" id="KAJ4795003.1"/>
    </source>
</evidence>
<dbReference type="GO" id="GO:0008171">
    <property type="term" value="F:O-methyltransferase activity"/>
    <property type="evidence" value="ECO:0007669"/>
    <property type="project" value="InterPro"/>
</dbReference>
<sequence>MDCTLIENLSLSYISSFALRCAVDLDISGRIQAYGRPIPLNELARSIPTPPEKDLMLGRLMTLLVHQGVFGQSQDGWNRLSEVFKDTGNCTLFEKLHDGKKAWEIVKEIPEYGNTFNEAMASQSNSITRGLVARCSNIFDGLNSLVDVGGGTGTTVKIIDEAIPGLKCTLFDLPHVVKSVLKSDSPSM</sequence>
<dbReference type="InterPro" id="IPR001077">
    <property type="entry name" value="COMT_C"/>
</dbReference>
<dbReference type="InterPro" id="IPR036390">
    <property type="entry name" value="WH_DNA-bd_sf"/>
</dbReference>
<organism evidence="5 6">
    <name type="scientific">Rhynchospora pubera</name>
    <dbReference type="NCBI Taxonomy" id="906938"/>
    <lineage>
        <taxon>Eukaryota</taxon>
        <taxon>Viridiplantae</taxon>
        <taxon>Streptophyta</taxon>
        <taxon>Embryophyta</taxon>
        <taxon>Tracheophyta</taxon>
        <taxon>Spermatophyta</taxon>
        <taxon>Magnoliopsida</taxon>
        <taxon>Liliopsida</taxon>
        <taxon>Poales</taxon>
        <taxon>Cyperaceae</taxon>
        <taxon>Cyperoideae</taxon>
        <taxon>Rhynchosporeae</taxon>
        <taxon>Rhynchospora</taxon>
    </lineage>
</organism>
<comment type="caution">
    <text evidence="5">The sequence shown here is derived from an EMBL/GenBank/DDBJ whole genome shotgun (WGS) entry which is preliminary data.</text>
</comment>
<evidence type="ECO:0000256" key="1">
    <source>
        <dbReference type="ARBA" id="ARBA00022603"/>
    </source>
</evidence>
<dbReference type="PANTHER" id="PTHR11746">
    <property type="entry name" value="O-METHYLTRANSFERASE"/>
    <property type="match status" value="1"/>
</dbReference>
<proteinExistence type="predicted"/>